<protein>
    <submittedName>
        <fullName evidence="3">Efflux transporter outer membrane subunit</fullName>
    </submittedName>
</protein>
<dbReference type="PROSITE" id="PS51257">
    <property type="entry name" value="PROKAR_LIPOPROTEIN"/>
    <property type="match status" value="1"/>
</dbReference>
<comment type="caution">
    <text evidence="3">The sequence shown here is derived from an EMBL/GenBank/DDBJ whole genome shotgun (WGS) entry which is preliminary data.</text>
</comment>
<dbReference type="Gene3D" id="1.20.1600.10">
    <property type="entry name" value="Outer membrane efflux proteins (OEP)"/>
    <property type="match status" value="1"/>
</dbReference>
<dbReference type="Pfam" id="PF02321">
    <property type="entry name" value="OEP"/>
    <property type="match status" value="2"/>
</dbReference>
<feature type="signal peptide" evidence="2">
    <location>
        <begin position="1"/>
        <end position="24"/>
    </location>
</feature>
<dbReference type="InterPro" id="IPR003423">
    <property type="entry name" value="OMP_efflux"/>
</dbReference>
<comment type="similarity">
    <text evidence="1 2">Belongs to the outer membrane factor (OMF) (TC 1.B.17) family.</text>
</comment>
<name>A0A494XJA6_9BURK</name>
<dbReference type="Gene3D" id="2.20.200.10">
    <property type="entry name" value="Outer membrane efflux proteins (OEP)"/>
    <property type="match status" value="1"/>
</dbReference>
<dbReference type="Proteomes" id="UP000280434">
    <property type="component" value="Unassembled WGS sequence"/>
</dbReference>
<proteinExistence type="inferred from homology"/>
<comment type="subcellular location">
    <subcellularLocation>
        <location evidence="2">Cell membrane</location>
        <topology evidence="2">Lipid-anchor</topology>
    </subcellularLocation>
</comment>
<dbReference type="RefSeq" id="WP_121278015.1">
    <property type="nucleotide sequence ID" value="NZ_RBZV01000004.1"/>
</dbReference>
<accession>A0A494XJA6</accession>
<keyword evidence="2" id="KW-1134">Transmembrane beta strand</keyword>
<keyword evidence="2" id="KW-0564">Palmitate</keyword>
<keyword evidence="2" id="KW-0732">Signal</keyword>
<evidence type="ECO:0000313" key="4">
    <source>
        <dbReference type="Proteomes" id="UP000280434"/>
    </source>
</evidence>
<keyword evidence="2" id="KW-0472">Membrane</keyword>
<evidence type="ECO:0000256" key="1">
    <source>
        <dbReference type="ARBA" id="ARBA00007613"/>
    </source>
</evidence>
<evidence type="ECO:0000313" key="3">
    <source>
        <dbReference type="EMBL" id="RKP48164.1"/>
    </source>
</evidence>
<dbReference type="InterPro" id="IPR010131">
    <property type="entry name" value="MdtP/NodT-like"/>
</dbReference>
<keyword evidence="2" id="KW-0812">Transmembrane</keyword>
<gene>
    <name evidence="3" type="ORF">D7S89_12520</name>
</gene>
<keyword evidence="2" id="KW-0449">Lipoprotein</keyword>
<dbReference type="GO" id="GO:0005886">
    <property type="term" value="C:plasma membrane"/>
    <property type="evidence" value="ECO:0007669"/>
    <property type="project" value="UniProtKB-SubCell"/>
</dbReference>
<evidence type="ECO:0000256" key="2">
    <source>
        <dbReference type="RuleBase" id="RU362097"/>
    </source>
</evidence>
<keyword evidence="4" id="KW-1185">Reference proteome</keyword>
<dbReference type="OrthoDB" id="9770517at2"/>
<organism evidence="3 4">
    <name type="scientific">Trinickia fusca</name>
    <dbReference type="NCBI Taxonomy" id="2419777"/>
    <lineage>
        <taxon>Bacteria</taxon>
        <taxon>Pseudomonadati</taxon>
        <taxon>Pseudomonadota</taxon>
        <taxon>Betaproteobacteria</taxon>
        <taxon>Burkholderiales</taxon>
        <taxon>Burkholderiaceae</taxon>
        <taxon>Trinickia</taxon>
    </lineage>
</organism>
<dbReference type="AlphaFoldDB" id="A0A494XJA6"/>
<dbReference type="EMBL" id="RBZV01000004">
    <property type="protein sequence ID" value="RKP48164.1"/>
    <property type="molecule type" value="Genomic_DNA"/>
</dbReference>
<dbReference type="PANTHER" id="PTHR30203:SF33">
    <property type="entry name" value="BLR4455 PROTEIN"/>
    <property type="match status" value="1"/>
</dbReference>
<dbReference type="GO" id="GO:0015562">
    <property type="term" value="F:efflux transmembrane transporter activity"/>
    <property type="evidence" value="ECO:0007669"/>
    <property type="project" value="InterPro"/>
</dbReference>
<feature type="chain" id="PRO_5019614132" evidence="2">
    <location>
        <begin position="25"/>
        <end position="483"/>
    </location>
</feature>
<sequence length="483" mass="51297">MSDPRARLALAVLTVFSLSACSWAPTYRVPDVSVPATFKEGGQWQTARPADRIARDAWWSIYEDPVLDGLETRVGTANPDLAAALARHDEALAYLAQARSGWYPKLGSGADVTLNRQSAGKPLRGTGQPNVYGSHTLGLALSYDLDLWGKVRNEVAAGRADADAAAADLASVRLSLQATLAKTYFTLRGLDEQQSLLEDTVAAYERALRLTMNRHAAGIDSALDVSRAQAQLASARAADDDLKARRALSEHAIAALVGETASTFAVERAAIEARLPAIPVGVPAALLERRPDIAAAERRVAAANAQIGVARAAFFPDLTLGIAGGFQSATLSPWLAAPNELWSLGPQLALTLFDGGLRSAVTDRARAELAENGAKYKATVLNAFREVEDNLALGQHLGDEAQREQEALDASNQALRLSMSRYRDGAVSYLDVVTAQTTQLQAQTVTVELKTRRLLASVGLIEALGGGWSAPRTEPASASSPTL</sequence>
<reference evidence="3 4" key="1">
    <citation type="submission" date="2018-10" db="EMBL/GenBank/DDBJ databases">
        <title>Paraburkholderia sp. 7MK8-2, isolated from soil.</title>
        <authorList>
            <person name="Gao Z.-H."/>
            <person name="Qiu L.-H."/>
        </authorList>
    </citation>
    <scope>NUCLEOTIDE SEQUENCE [LARGE SCALE GENOMIC DNA]</scope>
    <source>
        <strain evidence="3 4">7MK8-2</strain>
    </source>
</reference>
<dbReference type="PANTHER" id="PTHR30203">
    <property type="entry name" value="OUTER MEMBRANE CATION EFFLUX PROTEIN"/>
    <property type="match status" value="1"/>
</dbReference>
<dbReference type="SUPFAM" id="SSF56954">
    <property type="entry name" value="Outer membrane efflux proteins (OEP)"/>
    <property type="match status" value="1"/>
</dbReference>
<dbReference type="NCBIfam" id="TIGR01845">
    <property type="entry name" value="outer_NodT"/>
    <property type="match status" value="1"/>
</dbReference>